<evidence type="ECO:0000313" key="2">
    <source>
        <dbReference type="Proteomes" id="UP001142153"/>
    </source>
</evidence>
<dbReference type="PANTHER" id="PTHR42811">
    <property type="entry name" value="SERINE ACETYLTRANSFERASE"/>
    <property type="match status" value="1"/>
</dbReference>
<dbReference type="EMBL" id="JAPZPY010000003">
    <property type="protein sequence ID" value="MCZ8379269.1"/>
    <property type="molecule type" value="Genomic_DNA"/>
</dbReference>
<reference evidence="1" key="1">
    <citation type="submission" date="2022-12" db="EMBL/GenBank/DDBJ databases">
        <authorList>
            <person name="Deng Y."/>
            <person name="Zhang Y.-Q."/>
        </authorList>
    </citation>
    <scope>NUCLEOTIDE SEQUENCE</scope>
    <source>
        <strain evidence="1">CPCC 205372</strain>
    </source>
</reference>
<organism evidence="1 2">
    <name type="scientific">Mycobacterium hippophais</name>
    <dbReference type="NCBI Taxonomy" id="3016340"/>
    <lineage>
        <taxon>Bacteria</taxon>
        <taxon>Bacillati</taxon>
        <taxon>Actinomycetota</taxon>
        <taxon>Actinomycetes</taxon>
        <taxon>Mycobacteriales</taxon>
        <taxon>Mycobacteriaceae</taxon>
        <taxon>Mycobacterium</taxon>
    </lineage>
</organism>
<accession>A0ABT4PRZ7</accession>
<dbReference type="Gene3D" id="2.160.10.10">
    <property type="entry name" value="Hexapeptide repeat proteins"/>
    <property type="match status" value="1"/>
</dbReference>
<dbReference type="SUPFAM" id="SSF51161">
    <property type="entry name" value="Trimeric LpxA-like enzymes"/>
    <property type="match status" value="1"/>
</dbReference>
<gene>
    <name evidence="1" type="ORF">O6P37_10375</name>
</gene>
<sequence>MATSRRDTLLNACAAVWAWPLWLGVRLGGATWVVERDVEQWAECIKLDVILRLSPYRRFARCAGSLPEFRSLIHHRIHSAPALVRFVLRHVYRGERTLRLRTQDVGAGLFIQHGIGTMIDAASIGVNCWINQAVTIGPAADGGRPVIGNNVRIAAGARIIGAVTIGDKATIGLNGVVMSDVPAGTVMVTPLAQPLDKVRR</sequence>
<name>A0ABT4PRZ7_9MYCO</name>
<evidence type="ECO:0000313" key="1">
    <source>
        <dbReference type="EMBL" id="MCZ8379269.1"/>
    </source>
</evidence>
<dbReference type="InterPro" id="IPR011004">
    <property type="entry name" value="Trimer_LpxA-like_sf"/>
</dbReference>
<keyword evidence="2" id="KW-1185">Reference proteome</keyword>
<proteinExistence type="predicted"/>
<dbReference type="RefSeq" id="WP_269893972.1">
    <property type="nucleotide sequence ID" value="NZ_JAPZPY010000003.1"/>
</dbReference>
<dbReference type="Proteomes" id="UP001142153">
    <property type="component" value="Unassembled WGS sequence"/>
</dbReference>
<comment type="caution">
    <text evidence="1">The sequence shown here is derived from an EMBL/GenBank/DDBJ whole genome shotgun (WGS) entry which is preliminary data.</text>
</comment>
<protein>
    <submittedName>
        <fullName evidence="1">Serine acetyltransferase</fullName>
    </submittedName>
</protein>